<gene>
    <name evidence="2" type="primary">LOC112904237</name>
</gene>
<evidence type="ECO:0000313" key="1">
    <source>
        <dbReference type="Proteomes" id="UP000192223"/>
    </source>
</evidence>
<evidence type="ECO:0000313" key="2">
    <source>
        <dbReference type="RefSeq" id="XP_025829562.1"/>
    </source>
</evidence>
<proteinExistence type="predicted"/>
<reference evidence="2" key="1">
    <citation type="submission" date="2025-08" db="UniProtKB">
        <authorList>
            <consortium name="RefSeq"/>
        </authorList>
    </citation>
    <scope>IDENTIFICATION</scope>
    <source>
        <tissue evidence="2">Entire body</tissue>
    </source>
</reference>
<dbReference type="AlphaFoldDB" id="A0A7F5R2H7"/>
<dbReference type="RefSeq" id="XP_025829562.1">
    <property type="nucleotide sequence ID" value="XM_025973777.1"/>
</dbReference>
<name>A0A7F5R2H7_AGRPL</name>
<dbReference type="InParanoid" id="A0A7F5R2H7"/>
<dbReference type="KEGG" id="apln:112904237"/>
<keyword evidence="1" id="KW-1185">Reference proteome</keyword>
<dbReference type="GeneID" id="112904237"/>
<organism evidence="1 2">
    <name type="scientific">Agrilus planipennis</name>
    <name type="common">Emerald ash borer</name>
    <name type="synonym">Agrilus marcopoli</name>
    <dbReference type="NCBI Taxonomy" id="224129"/>
    <lineage>
        <taxon>Eukaryota</taxon>
        <taxon>Metazoa</taxon>
        <taxon>Ecdysozoa</taxon>
        <taxon>Arthropoda</taxon>
        <taxon>Hexapoda</taxon>
        <taxon>Insecta</taxon>
        <taxon>Pterygota</taxon>
        <taxon>Neoptera</taxon>
        <taxon>Endopterygota</taxon>
        <taxon>Coleoptera</taxon>
        <taxon>Polyphaga</taxon>
        <taxon>Elateriformia</taxon>
        <taxon>Buprestoidea</taxon>
        <taxon>Buprestidae</taxon>
        <taxon>Agrilinae</taxon>
        <taxon>Agrilus</taxon>
    </lineage>
</organism>
<protein>
    <submittedName>
        <fullName evidence="2">Uncharacterized protein LOC112904237</fullName>
    </submittedName>
</protein>
<sequence>MELIFNGRVRATGGLFEFHRNNEFSAVVFLLDLVYFSHLQPLECYSLQLTKIDVGEDKDGPVVDFLNLLFSLSPCNIMELIFNGRVRATGGLFEFHRNNEFSAVVFLLDLVYFSHLQTLECYSLQLTKIDVGEDKDGPVVDFLNLLFSLSPCNIME</sequence>
<accession>A0A7F5R2H7</accession>
<dbReference type="Proteomes" id="UP000192223">
    <property type="component" value="Unplaced"/>
</dbReference>